<reference evidence="1 2" key="2">
    <citation type="submission" date="2018-06" db="EMBL/GenBank/DDBJ databases">
        <title>Metagenomic assembly of (sub)arctic Cyanobacteria and their associated microbiome from non-axenic cultures.</title>
        <authorList>
            <person name="Baurain D."/>
        </authorList>
    </citation>
    <scope>NUCLEOTIDE SEQUENCE [LARGE SCALE GENOMIC DNA]</scope>
    <source>
        <strain evidence="1">ULC041bin1</strain>
    </source>
</reference>
<dbReference type="Proteomes" id="UP000249081">
    <property type="component" value="Unassembled WGS sequence"/>
</dbReference>
<dbReference type="AlphaFoldDB" id="A0A2W4VWZ8"/>
<name>A0A2W4VWZ8_9CYAN</name>
<comment type="caution">
    <text evidence="1">The sequence shown here is derived from an EMBL/GenBank/DDBJ whole genome shotgun (WGS) entry which is preliminary data.</text>
</comment>
<sequence length="105" mass="11516">MARYTNSLPVYTATARLRDSLVGTLQSCGLKMIYETKDYLVAKEQPGQVSLAQLTTIEVLINPPTVATSSTWVNLVVKNEELPLRVNNHCEQMFSAVSEAICAAV</sequence>
<reference evidence="2" key="1">
    <citation type="submission" date="2018-04" db="EMBL/GenBank/DDBJ databases">
        <authorList>
            <person name="Cornet L."/>
        </authorList>
    </citation>
    <scope>NUCLEOTIDE SEQUENCE [LARGE SCALE GENOMIC DNA]</scope>
</reference>
<dbReference type="EMBL" id="QBMN01000140">
    <property type="protein sequence ID" value="PZO36510.1"/>
    <property type="molecule type" value="Genomic_DNA"/>
</dbReference>
<gene>
    <name evidence="1" type="ORF">DCF17_17110</name>
</gene>
<proteinExistence type="predicted"/>
<evidence type="ECO:0000313" key="2">
    <source>
        <dbReference type="Proteomes" id="UP000249081"/>
    </source>
</evidence>
<evidence type="ECO:0000313" key="1">
    <source>
        <dbReference type="EMBL" id="PZO36510.1"/>
    </source>
</evidence>
<organism evidence="1 2">
    <name type="scientific">Shackletoniella antarctica</name>
    <dbReference type="NCBI Taxonomy" id="268115"/>
    <lineage>
        <taxon>Bacteria</taxon>
        <taxon>Bacillati</taxon>
        <taxon>Cyanobacteriota</taxon>
        <taxon>Cyanophyceae</taxon>
        <taxon>Oculatellales</taxon>
        <taxon>Oculatellaceae</taxon>
        <taxon>Shackletoniella</taxon>
    </lineage>
</organism>
<accession>A0A2W4VWZ8</accession>
<protein>
    <submittedName>
        <fullName evidence="1">Uncharacterized protein</fullName>
    </submittedName>
</protein>